<organism evidence="1 2">
    <name type="scientific">Marasmius tenuissimus</name>
    <dbReference type="NCBI Taxonomy" id="585030"/>
    <lineage>
        <taxon>Eukaryota</taxon>
        <taxon>Fungi</taxon>
        <taxon>Dikarya</taxon>
        <taxon>Basidiomycota</taxon>
        <taxon>Agaricomycotina</taxon>
        <taxon>Agaricomycetes</taxon>
        <taxon>Agaricomycetidae</taxon>
        <taxon>Agaricales</taxon>
        <taxon>Marasmiineae</taxon>
        <taxon>Marasmiaceae</taxon>
        <taxon>Marasmius</taxon>
    </lineage>
</organism>
<evidence type="ECO:0000313" key="1">
    <source>
        <dbReference type="EMBL" id="KAL0057914.1"/>
    </source>
</evidence>
<comment type="caution">
    <text evidence="1">The sequence shown here is derived from an EMBL/GenBank/DDBJ whole genome shotgun (WGS) entry which is preliminary data.</text>
</comment>
<accession>A0ABR2ZAF2</accession>
<evidence type="ECO:0000313" key="2">
    <source>
        <dbReference type="Proteomes" id="UP001437256"/>
    </source>
</evidence>
<protein>
    <submittedName>
        <fullName evidence="1">Uncharacterized protein</fullName>
    </submittedName>
</protein>
<gene>
    <name evidence="1" type="ORF">AAF712_015436</name>
</gene>
<dbReference type="EMBL" id="JBBXMP010000411">
    <property type="protein sequence ID" value="KAL0057914.1"/>
    <property type="molecule type" value="Genomic_DNA"/>
</dbReference>
<feature type="non-terminal residue" evidence="1">
    <location>
        <position position="1"/>
    </location>
</feature>
<sequence length="74" mass="8258">SSNVLARHHLKLKLRRSDTQTRTILHFSGSTVDIGHLSPAPPKPRHCYISSPTMFDLNPPRGNVDEVVPAYTLL</sequence>
<keyword evidence="2" id="KW-1185">Reference proteome</keyword>
<dbReference type="Proteomes" id="UP001437256">
    <property type="component" value="Unassembled WGS sequence"/>
</dbReference>
<reference evidence="1 2" key="1">
    <citation type="submission" date="2024-05" db="EMBL/GenBank/DDBJ databases">
        <title>A draft genome resource for the thread blight pathogen Marasmius tenuissimus strain MS-2.</title>
        <authorList>
            <person name="Yulfo-Soto G.E."/>
            <person name="Baruah I.K."/>
            <person name="Amoako-Attah I."/>
            <person name="Bukari Y."/>
            <person name="Meinhardt L.W."/>
            <person name="Bailey B.A."/>
            <person name="Cohen S.P."/>
        </authorList>
    </citation>
    <scope>NUCLEOTIDE SEQUENCE [LARGE SCALE GENOMIC DNA]</scope>
    <source>
        <strain evidence="1 2">MS-2</strain>
    </source>
</reference>
<name>A0ABR2ZAF2_9AGAR</name>
<proteinExistence type="predicted"/>